<feature type="transmembrane region" description="Helical" evidence="6">
    <location>
        <begin position="121"/>
        <end position="141"/>
    </location>
</feature>
<evidence type="ECO:0000256" key="5">
    <source>
        <dbReference type="ARBA" id="ARBA00023136"/>
    </source>
</evidence>
<feature type="transmembrane region" description="Helical" evidence="6">
    <location>
        <begin position="153"/>
        <end position="173"/>
    </location>
</feature>
<keyword evidence="5 6" id="KW-0472">Membrane</keyword>
<dbReference type="InterPro" id="IPR011701">
    <property type="entry name" value="MFS"/>
</dbReference>
<keyword evidence="2" id="KW-0813">Transport</keyword>
<dbReference type="PANTHER" id="PTHR23508:SF10">
    <property type="entry name" value="CARBOXYLIC ACID TRANSPORTER PROTEIN HOMOLOG"/>
    <property type="match status" value="1"/>
</dbReference>
<dbReference type="PROSITE" id="PS50850">
    <property type="entry name" value="MFS"/>
    <property type="match status" value="1"/>
</dbReference>
<evidence type="ECO:0000256" key="4">
    <source>
        <dbReference type="ARBA" id="ARBA00022989"/>
    </source>
</evidence>
<dbReference type="SUPFAM" id="SSF103473">
    <property type="entry name" value="MFS general substrate transporter"/>
    <property type="match status" value="1"/>
</dbReference>
<keyword evidence="4 6" id="KW-1133">Transmembrane helix</keyword>
<dbReference type="AlphaFoldDB" id="A0A2N5NEC0"/>
<feature type="transmembrane region" description="Helical" evidence="6">
    <location>
        <begin position="271"/>
        <end position="291"/>
    </location>
</feature>
<proteinExistence type="predicted"/>
<evidence type="ECO:0000256" key="3">
    <source>
        <dbReference type="ARBA" id="ARBA00022692"/>
    </source>
</evidence>
<feature type="transmembrane region" description="Helical" evidence="6">
    <location>
        <begin position="298"/>
        <end position="316"/>
    </location>
</feature>
<organism evidence="8 9">
    <name type="scientific">Mediterraneibacter gnavus</name>
    <name type="common">Ruminococcus gnavus</name>
    <dbReference type="NCBI Taxonomy" id="33038"/>
    <lineage>
        <taxon>Bacteria</taxon>
        <taxon>Bacillati</taxon>
        <taxon>Bacillota</taxon>
        <taxon>Clostridia</taxon>
        <taxon>Lachnospirales</taxon>
        <taxon>Lachnospiraceae</taxon>
        <taxon>Mediterraneibacter</taxon>
    </lineage>
</organism>
<evidence type="ECO:0000256" key="2">
    <source>
        <dbReference type="ARBA" id="ARBA00022448"/>
    </source>
</evidence>
<gene>
    <name evidence="8" type="ORF">CDL18_14660</name>
</gene>
<feature type="transmembrane region" description="Helical" evidence="6">
    <location>
        <begin position="92"/>
        <end position="109"/>
    </location>
</feature>
<dbReference type="Gene3D" id="1.20.1250.20">
    <property type="entry name" value="MFS general substrate transporter like domains"/>
    <property type="match status" value="2"/>
</dbReference>
<comment type="caution">
    <text evidence="8">The sequence shown here is derived from an EMBL/GenBank/DDBJ whole genome shotgun (WGS) entry which is preliminary data.</text>
</comment>
<feature type="transmembrane region" description="Helical" evidence="6">
    <location>
        <begin position="322"/>
        <end position="342"/>
    </location>
</feature>
<evidence type="ECO:0000313" key="8">
    <source>
        <dbReference type="EMBL" id="PLT52453.1"/>
    </source>
</evidence>
<feature type="transmembrane region" description="Helical" evidence="6">
    <location>
        <begin position="179"/>
        <end position="198"/>
    </location>
</feature>
<sequence length="414" mass="44410">MRMKENEKLVKTAPLYQTSKYRKIMLLTAILLLGVLDQAPAVVNSTIPAMTKVFEGHSLALIESITTIVNMFVTVFVLVSGFLVNKIGQKQTALLGIAIAAVSSIIPVFSESFYVVLASRAVLGVGIGLSNALAASLLSAFFQGNELARYMGWRTAAGGVGTSLMTMAAGQLLRINWHFSYLVYILFIPTLFLFIFYVPEPEKYGVHLQNKKEDENVSTDVVGEEKFAGLGTVLALAVLFFFFLVGATIFGVKLAQLFVAEGIGSASDASVISSIFTLSQMFGGMLFGYCYKHFGTKMLPVTILLRGIPLLVIGMVTSKAVIALMAVVFGLAGGMTVSLIFMTVSTVITPKNATLYNAIPMTGSNLGAFCAPFLAKYMGDTPAAAMRNAGWMYAVMSVVIIVVLVIGGKRKKTV</sequence>
<feature type="domain" description="Major facilitator superfamily (MFS) profile" evidence="7">
    <location>
        <begin position="23"/>
        <end position="412"/>
    </location>
</feature>
<dbReference type="GO" id="GO:0046943">
    <property type="term" value="F:carboxylic acid transmembrane transporter activity"/>
    <property type="evidence" value="ECO:0007669"/>
    <property type="project" value="TreeGrafter"/>
</dbReference>
<keyword evidence="3 6" id="KW-0812">Transmembrane</keyword>
<evidence type="ECO:0000259" key="7">
    <source>
        <dbReference type="PROSITE" id="PS50850"/>
    </source>
</evidence>
<evidence type="ECO:0000313" key="9">
    <source>
        <dbReference type="Proteomes" id="UP000234849"/>
    </source>
</evidence>
<dbReference type="InterPro" id="IPR036259">
    <property type="entry name" value="MFS_trans_sf"/>
</dbReference>
<feature type="transmembrane region" description="Helical" evidence="6">
    <location>
        <begin position="390"/>
        <end position="408"/>
    </location>
</feature>
<feature type="transmembrane region" description="Helical" evidence="6">
    <location>
        <begin position="354"/>
        <end position="375"/>
    </location>
</feature>
<evidence type="ECO:0000256" key="1">
    <source>
        <dbReference type="ARBA" id="ARBA00004651"/>
    </source>
</evidence>
<dbReference type="InterPro" id="IPR020846">
    <property type="entry name" value="MFS_dom"/>
</dbReference>
<dbReference type="GO" id="GO:0005886">
    <property type="term" value="C:plasma membrane"/>
    <property type="evidence" value="ECO:0007669"/>
    <property type="project" value="UniProtKB-SubCell"/>
</dbReference>
<comment type="subcellular location">
    <subcellularLocation>
        <location evidence="1">Cell membrane</location>
        <topology evidence="1">Multi-pass membrane protein</topology>
    </subcellularLocation>
</comment>
<evidence type="ECO:0000256" key="6">
    <source>
        <dbReference type="SAM" id="Phobius"/>
    </source>
</evidence>
<dbReference type="Pfam" id="PF07690">
    <property type="entry name" value="MFS_1"/>
    <property type="match status" value="1"/>
</dbReference>
<dbReference type="Proteomes" id="UP000234849">
    <property type="component" value="Unassembled WGS sequence"/>
</dbReference>
<protein>
    <recommendedName>
        <fullName evidence="7">Major facilitator superfamily (MFS) profile domain-containing protein</fullName>
    </recommendedName>
</protein>
<feature type="transmembrane region" description="Helical" evidence="6">
    <location>
        <begin position="61"/>
        <end position="85"/>
    </location>
</feature>
<dbReference type="RefSeq" id="WP_101880303.1">
    <property type="nucleotide sequence ID" value="NZ_CAXULC010000009.1"/>
</dbReference>
<dbReference type="EMBL" id="NIHM01000033">
    <property type="protein sequence ID" value="PLT52453.1"/>
    <property type="molecule type" value="Genomic_DNA"/>
</dbReference>
<reference evidence="8 9" key="1">
    <citation type="journal article" date="2017" name="Genome Med.">
        <title>A novel Ruminococcus gnavus clade enriched in inflammatory bowel disease patients.</title>
        <authorList>
            <person name="Hall A.B."/>
            <person name="Yassour M."/>
            <person name="Sauk J."/>
            <person name="Garner A."/>
            <person name="Jiang X."/>
            <person name="Arthur T."/>
            <person name="Lagoudas G.K."/>
            <person name="Vatanen T."/>
            <person name="Fornelos N."/>
            <person name="Wilson R."/>
            <person name="Bertha M."/>
            <person name="Cohen M."/>
            <person name="Garber J."/>
            <person name="Khalili H."/>
            <person name="Gevers D."/>
            <person name="Ananthakrishnan A.N."/>
            <person name="Kugathasan S."/>
            <person name="Lander E.S."/>
            <person name="Blainey P."/>
            <person name="Vlamakis H."/>
            <person name="Xavier R.J."/>
            <person name="Huttenhower C."/>
        </authorList>
    </citation>
    <scope>NUCLEOTIDE SEQUENCE [LARGE SCALE GENOMIC DNA]</scope>
    <source>
        <strain evidence="8 9">RJX1118</strain>
    </source>
</reference>
<feature type="transmembrane region" description="Helical" evidence="6">
    <location>
        <begin position="227"/>
        <end position="251"/>
    </location>
</feature>
<name>A0A2N5NEC0_MEDGN</name>
<accession>A0A2N5NEC0</accession>
<dbReference type="PANTHER" id="PTHR23508">
    <property type="entry name" value="CARBOXYLIC ACID TRANSPORTER PROTEIN HOMOLOG"/>
    <property type="match status" value="1"/>
</dbReference>